<organism evidence="1 3">
    <name type="scientific">Paracoccus halophilus</name>
    <dbReference type="NCBI Taxonomy" id="376733"/>
    <lineage>
        <taxon>Bacteria</taxon>
        <taxon>Pseudomonadati</taxon>
        <taxon>Pseudomonadota</taxon>
        <taxon>Alphaproteobacteria</taxon>
        <taxon>Rhodobacterales</taxon>
        <taxon>Paracoccaceae</taxon>
        <taxon>Paracoccus</taxon>
    </lineage>
</organism>
<dbReference type="RefSeq" id="WP_036740146.1">
    <property type="nucleotide sequence ID" value="NZ_FOJO01000001.1"/>
</dbReference>
<sequence>MTRETIEAIIKTDDPQSCAYQLSYAVASLIRTARRSLENECRPHDSISIASVEETLAVAEALMATIIEGTEGLSRRA</sequence>
<reference evidence="1 3" key="1">
    <citation type="submission" date="2014-09" db="EMBL/GenBank/DDBJ databases">
        <authorList>
            <person name="McGinnis J.M."/>
            <person name="Wolfgang W.J."/>
        </authorList>
    </citation>
    <scope>NUCLEOTIDE SEQUENCE [LARGE SCALE GENOMIC DNA]</scope>
    <source>
        <strain evidence="1 3">JCM 14014</strain>
    </source>
</reference>
<accession>A0A099F473</accession>
<proteinExistence type="predicted"/>
<dbReference type="EMBL" id="JRKN01000008">
    <property type="protein sequence ID" value="KGJ05001.1"/>
    <property type="molecule type" value="Genomic_DNA"/>
</dbReference>
<evidence type="ECO:0000313" key="2">
    <source>
        <dbReference type="EMBL" id="SFA39674.1"/>
    </source>
</evidence>
<evidence type="ECO:0000313" key="3">
    <source>
        <dbReference type="Proteomes" id="UP000029846"/>
    </source>
</evidence>
<protein>
    <submittedName>
        <fullName evidence="1">Uncharacterized protein</fullName>
    </submittedName>
</protein>
<dbReference type="STRING" id="376733.SAMN04487972_101334"/>
<evidence type="ECO:0000313" key="4">
    <source>
        <dbReference type="Proteomes" id="UP000182312"/>
    </source>
</evidence>
<dbReference type="EMBL" id="FOJO01000001">
    <property type="protein sequence ID" value="SFA39674.1"/>
    <property type="molecule type" value="Genomic_DNA"/>
</dbReference>
<name>A0A099F473_9RHOB</name>
<reference evidence="1 3" key="2">
    <citation type="submission" date="2014-10" db="EMBL/GenBank/DDBJ databases">
        <title>Paracoccus sanguinis sp. nov., isolated from clinical specimens of New York State patients.</title>
        <authorList>
            <person name="Mingle L.A."/>
            <person name="Cole J.A."/>
            <person name="Lapierre P."/>
            <person name="Musser K.A."/>
        </authorList>
    </citation>
    <scope>NUCLEOTIDE SEQUENCE [LARGE SCALE GENOMIC DNA]</scope>
    <source>
        <strain evidence="1 3">JCM 14014</strain>
    </source>
</reference>
<reference evidence="2 4" key="3">
    <citation type="submission" date="2016-10" db="EMBL/GenBank/DDBJ databases">
        <authorList>
            <person name="de Groot N.N."/>
        </authorList>
    </citation>
    <scope>NUCLEOTIDE SEQUENCE [LARGE SCALE GENOMIC DNA]</scope>
    <source>
        <strain evidence="2 4">CGMCC 1.6117</strain>
    </source>
</reference>
<gene>
    <name evidence="1" type="ORF">IT41_08255</name>
    <name evidence="2" type="ORF">SAMN04487972_101334</name>
</gene>
<dbReference type="Proteomes" id="UP000182312">
    <property type="component" value="Unassembled WGS sequence"/>
</dbReference>
<evidence type="ECO:0000313" key="1">
    <source>
        <dbReference type="EMBL" id="KGJ05001.1"/>
    </source>
</evidence>
<dbReference type="Proteomes" id="UP000029846">
    <property type="component" value="Unassembled WGS sequence"/>
</dbReference>
<dbReference type="AlphaFoldDB" id="A0A099F473"/>
<keyword evidence="3" id="KW-1185">Reference proteome</keyword>